<proteinExistence type="predicted"/>
<dbReference type="EMBL" id="JAVREK010000035">
    <property type="protein sequence ID" value="MDT0305068.1"/>
    <property type="molecule type" value="Genomic_DNA"/>
</dbReference>
<comment type="caution">
    <text evidence="1">The sequence shown here is derived from an EMBL/GenBank/DDBJ whole genome shotgun (WGS) entry which is preliminary data.</text>
</comment>
<dbReference type="RefSeq" id="WP_311547583.1">
    <property type="nucleotide sequence ID" value="NZ_JAVREK010000035.1"/>
</dbReference>
<keyword evidence="2" id="KW-1185">Reference proteome</keyword>
<sequence length="201" mass="21438">MAAVALDPLATVADARELGLTVADDEEPMVERYLRAASAAVRDAAGVPISQITSTVELEGRTGVWLRLPGPPITAVSQVLLDGDEVTDYRLRTTDLWRRRGWQTTCGEPSTVQVTLTHGMPAVPEDIVMLVCRIVAATLNAWRDGDGGEGLAAGAVTQERIGDYSVSYGDGGLITEMELPDYLRQRLAERFGGGAAVVGSR</sequence>
<evidence type="ECO:0000313" key="1">
    <source>
        <dbReference type="EMBL" id="MDT0305068.1"/>
    </source>
</evidence>
<protein>
    <recommendedName>
        <fullName evidence="3">Phage gp6-like head-tail connector protein</fullName>
    </recommendedName>
</protein>
<evidence type="ECO:0008006" key="3">
    <source>
        <dbReference type="Google" id="ProtNLM"/>
    </source>
</evidence>
<accession>A0ABU2L156</accession>
<dbReference type="Proteomes" id="UP001183226">
    <property type="component" value="Unassembled WGS sequence"/>
</dbReference>
<evidence type="ECO:0000313" key="2">
    <source>
        <dbReference type="Proteomes" id="UP001183226"/>
    </source>
</evidence>
<gene>
    <name evidence="1" type="ORF">RM446_23340</name>
</gene>
<organism evidence="1 2">
    <name type="scientific">Streptomonospora wellingtoniae</name>
    <dbReference type="NCBI Taxonomy" id="3075544"/>
    <lineage>
        <taxon>Bacteria</taxon>
        <taxon>Bacillati</taxon>
        <taxon>Actinomycetota</taxon>
        <taxon>Actinomycetes</taxon>
        <taxon>Streptosporangiales</taxon>
        <taxon>Nocardiopsidaceae</taxon>
        <taxon>Streptomonospora</taxon>
    </lineage>
</organism>
<name>A0ABU2L156_9ACTN</name>
<reference evidence="2" key="1">
    <citation type="submission" date="2023-07" db="EMBL/GenBank/DDBJ databases">
        <title>30 novel species of actinomycetes from the DSMZ collection.</title>
        <authorList>
            <person name="Nouioui I."/>
        </authorList>
    </citation>
    <scope>NUCLEOTIDE SEQUENCE [LARGE SCALE GENOMIC DNA]</scope>
    <source>
        <strain evidence="2">DSM 45055</strain>
    </source>
</reference>